<feature type="signal peptide" evidence="1">
    <location>
        <begin position="1"/>
        <end position="25"/>
    </location>
</feature>
<protein>
    <submittedName>
        <fullName evidence="2">Uncharacterized protein</fullName>
    </submittedName>
</protein>
<reference evidence="2" key="1">
    <citation type="submission" date="2020-09" db="EMBL/GenBank/DDBJ databases">
        <authorList>
            <person name="Kim M.K."/>
        </authorList>
    </citation>
    <scope>NUCLEOTIDE SEQUENCE</scope>
    <source>
        <strain evidence="2">BT704</strain>
    </source>
</reference>
<name>A0A927B8V1_9BACT</name>
<evidence type="ECO:0000313" key="2">
    <source>
        <dbReference type="EMBL" id="MBD2757865.1"/>
    </source>
</evidence>
<dbReference type="EMBL" id="JACXAA010000036">
    <property type="protein sequence ID" value="MBD2757865.1"/>
    <property type="molecule type" value="Genomic_DNA"/>
</dbReference>
<evidence type="ECO:0000256" key="1">
    <source>
        <dbReference type="SAM" id="SignalP"/>
    </source>
</evidence>
<gene>
    <name evidence="2" type="ORF">IC230_33700</name>
</gene>
<dbReference type="Proteomes" id="UP000653797">
    <property type="component" value="Unassembled WGS sequence"/>
</dbReference>
<sequence>MKKYILFYAISLYFLSIRIAFSQTADTNRVNFFSSVISTNIKPQLFNDISFGGFDLLAANLQFSKDNSLQKVVFSPFKLFNDPSIFKDSRINFSQKNGISTFGIAYGFDNTNPYNKGKRVANVFMRLPPFPALTPRGAGESEDDFKKRQKKYLDDLALARIGFMQELAKNMISFTIGYNISLFELIGGTPVPIVSTGADNGLISNQFSTKSHNYSLDVNYGVNENFAINVGGVYKRQRLSAVEGQELADYYGFNTSITGRVIWLTPKDKLINNADYRSSLFIPSILIGLSLETLNATGNPKFYEDSISYQQIITPFIDFKISPKSQFRLSVPIKKYTKVDTDFVSTGPFLQYTIELANRN</sequence>
<keyword evidence="3" id="KW-1185">Reference proteome</keyword>
<dbReference type="AlphaFoldDB" id="A0A927B8V1"/>
<organism evidence="2 3">
    <name type="scientific">Spirosoma validum</name>
    <dbReference type="NCBI Taxonomy" id="2771355"/>
    <lineage>
        <taxon>Bacteria</taxon>
        <taxon>Pseudomonadati</taxon>
        <taxon>Bacteroidota</taxon>
        <taxon>Cytophagia</taxon>
        <taxon>Cytophagales</taxon>
        <taxon>Cytophagaceae</taxon>
        <taxon>Spirosoma</taxon>
    </lineage>
</organism>
<keyword evidence="1" id="KW-0732">Signal</keyword>
<comment type="caution">
    <text evidence="2">The sequence shown here is derived from an EMBL/GenBank/DDBJ whole genome shotgun (WGS) entry which is preliminary data.</text>
</comment>
<proteinExistence type="predicted"/>
<evidence type="ECO:0000313" key="3">
    <source>
        <dbReference type="Proteomes" id="UP000653797"/>
    </source>
</evidence>
<accession>A0A927B8V1</accession>
<dbReference type="RefSeq" id="WP_191043487.1">
    <property type="nucleotide sequence ID" value="NZ_JACXAA010000036.1"/>
</dbReference>
<feature type="chain" id="PRO_5037151626" evidence="1">
    <location>
        <begin position="26"/>
        <end position="360"/>
    </location>
</feature>